<evidence type="ECO:0000256" key="3">
    <source>
        <dbReference type="PIRSR" id="PIRSR016184-1"/>
    </source>
</evidence>
<evidence type="ECO:0000256" key="2">
    <source>
        <dbReference type="ARBA" id="ARBA00023235"/>
    </source>
</evidence>
<dbReference type="PANTHER" id="PTHR13774:SF17">
    <property type="entry name" value="PHENAZINE BIOSYNTHESIS-LIKE DOMAIN-CONTAINING PROTEIN"/>
    <property type="match status" value="1"/>
</dbReference>
<evidence type="ECO:0000313" key="4">
    <source>
        <dbReference type="EMBL" id="GEM81560.1"/>
    </source>
</evidence>
<comment type="similarity">
    <text evidence="1">Belongs to the PhzF family.</text>
</comment>
<feature type="active site" evidence="3">
    <location>
        <position position="46"/>
    </location>
</feature>
<dbReference type="SUPFAM" id="SSF54506">
    <property type="entry name" value="Diaminopimelate epimerase-like"/>
    <property type="match status" value="1"/>
</dbReference>
<dbReference type="EMBL" id="BJXK01000025">
    <property type="protein sequence ID" value="GEM81560.1"/>
    <property type="molecule type" value="Genomic_DNA"/>
</dbReference>
<comment type="caution">
    <text evidence="4">The sequence shown here is derived from an EMBL/GenBank/DDBJ whole genome shotgun (WGS) entry which is preliminary data.</text>
</comment>
<dbReference type="AlphaFoldDB" id="A0A511QW19"/>
<sequence>MEIKIYQVDAFADRVFEGNPAAVCPLDGWLSDELLQNIAQENNLSETAFFVAEDNGYSLRWFTPGGEVDLCGHATLAAAHVLFQHLGYSDEVIAFHTISGALLVGKSGTGYSMSFPASDIKPVEAPSELHAALGVTPVEILSDFDYVIILESESQVASLTPDFTKLSNLGLRGVVVSAPGENVDFVSRCFFPKYNVDEDPVTGSAHCELAPYWAKKLGRAQLVAKQLSKRTGTVQCEVVDDRVILSGNAIDYMSGIITLKA</sequence>
<proteinExistence type="inferred from homology"/>
<organism evidence="4 5">
    <name type="scientific">Vibrio superstes NBRC 103154</name>
    <dbReference type="NCBI Taxonomy" id="1219062"/>
    <lineage>
        <taxon>Bacteria</taxon>
        <taxon>Pseudomonadati</taxon>
        <taxon>Pseudomonadota</taxon>
        <taxon>Gammaproteobacteria</taxon>
        <taxon>Vibrionales</taxon>
        <taxon>Vibrionaceae</taxon>
        <taxon>Vibrio</taxon>
    </lineage>
</organism>
<dbReference type="GO" id="GO:0016853">
    <property type="term" value="F:isomerase activity"/>
    <property type="evidence" value="ECO:0007669"/>
    <property type="project" value="UniProtKB-KW"/>
</dbReference>
<dbReference type="OrthoDB" id="9788221at2"/>
<protein>
    <submittedName>
        <fullName evidence="4">Putative isomerase</fullName>
    </submittedName>
</protein>
<evidence type="ECO:0000313" key="5">
    <source>
        <dbReference type="Proteomes" id="UP000321113"/>
    </source>
</evidence>
<dbReference type="Proteomes" id="UP000321113">
    <property type="component" value="Unassembled WGS sequence"/>
</dbReference>
<evidence type="ECO:0000256" key="1">
    <source>
        <dbReference type="ARBA" id="ARBA00008270"/>
    </source>
</evidence>
<name>A0A511QW19_9VIBR</name>
<accession>A0A511QW19</accession>
<keyword evidence="2 4" id="KW-0413">Isomerase</keyword>
<dbReference type="NCBIfam" id="TIGR00654">
    <property type="entry name" value="PhzF_family"/>
    <property type="match status" value="1"/>
</dbReference>
<dbReference type="PANTHER" id="PTHR13774">
    <property type="entry name" value="PHENAZINE BIOSYNTHESIS PROTEIN"/>
    <property type="match status" value="1"/>
</dbReference>
<dbReference type="RefSeq" id="WP_119010416.1">
    <property type="nucleotide sequence ID" value="NZ_BJXK01000025.1"/>
</dbReference>
<dbReference type="Pfam" id="PF02567">
    <property type="entry name" value="PhzC-PhzF"/>
    <property type="match status" value="1"/>
</dbReference>
<dbReference type="InterPro" id="IPR003719">
    <property type="entry name" value="Phenazine_PhzF-like"/>
</dbReference>
<reference evidence="4 5" key="1">
    <citation type="submission" date="2019-07" db="EMBL/GenBank/DDBJ databases">
        <title>Whole genome shotgun sequence of Vibrio superstes NBRC 103154.</title>
        <authorList>
            <person name="Hosoyama A."/>
            <person name="Uohara A."/>
            <person name="Ohji S."/>
            <person name="Ichikawa N."/>
        </authorList>
    </citation>
    <scope>NUCLEOTIDE SEQUENCE [LARGE SCALE GENOMIC DNA]</scope>
    <source>
        <strain evidence="4 5">NBRC 103154</strain>
    </source>
</reference>
<keyword evidence="5" id="KW-1185">Reference proteome</keyword>
<dbReference type="GO" id="GO:0005737">
    <property type="term" value="C:cytoplasm"/>
    <property type="evidence" value="ECO:0007669"/>
    <property type="project" value="TreeGrafter"/>
</dbReference>
<gene>
    <name evidence="4" type="ORF">VSU01S_38050</name>
</gene>
<dbReference type="Gene3D" id="3.10.310.10">
    <property type="entry name" value="Diaminopimelate Epimerase, Chain A, domain 1"/>
    <property type="match status" value="2"/>
</dbReference>
<dbReference type="PIRSF" id="PIRSF016184">
    <property type="entry name" value="PhzC_PhzF"/>
    <property type="match status" value="1"/>
</dbReference>